<protein>
    <submittedName>
        <fullName evidence="2">Uncharacterized protein</fullName>
    </submittedName>
</protein>
<keyword evidence="3" id="KW-1185">Reference proteome</keyword>
<dbReference type="Proteomes" id="UP000294335">
    <property type="component" value="Unassembled WGS sequence"/>
</dbReference>
<proteinExistence type="predicted"/>
<organism evidence="2 3">
    <name type="scientific">Pseudomonas inefficax</name>
    <dbReference type="NCBI Taxonomy" id="2078786"/>
    <lineage>
        <taxon>Bacteria</taxon>
        <taxon>Pseudomonadati</taxon>
        <taxon>Pseudomonadota</taxon>
        <taxon>Gammaproteobacteria</taxon>
        <taxon>Pseudomonadales</taxon>
        <taxon>Pseudomonadaceae</taxon>
        <taxon>Pseudomonas</taxon>
    </lineage>
</organism>
<reference evidence="2 3" key="1">
    <citation type="submission" date="2018-02" db="EMBL/GenBank/DDBJ databases">
        <authorList>
            <person name="Dubost A."/>
        </authorList>
    </citation>
    <scope>NUCLEOTIDE SEQUENCE [LARGE SCALE GENOMIC DNA]</scope>
    <source>
        <strain evidence="3">JV551A3</strain>
    </source>
</reference>
<name>A0AAQ1P8W2_9PSED</name>
<evidence type="ECO:0000313" key="2">
    <source>
        <dbReference type="EMBL" id="SPO60646.1"/>
    </source>
</evidence>
<dbReference type="AlphaFoldDB" id="A0AAQ1P8W2"/>
<comment type="caution">
    <text evidence="2">The sequence shown here is derived from an EMBL/GenBank/DDBJ whole genome shotgun (WGS) entry which is preliminary data.</text>
</comment>
<accession>A0AAQ1P8W2</accession>
<sequence length="55" mass="5946">MHPCAATALWAAQPESQRILTEAAFKVLRQQNGELMRAGTGMRGLHGPGQRRSTG</sequence>
<evidence type="ECO:0000313" key="3">
    <source>
        <dbReference type="Proteomes" id="UP000294335"/>
    </source>
</evidence>
<feature type="region of interest" description="Disordered" evidence="1">
    <location>
        <begin position="36"/>
        <end position="55"/>
    </location>
</feature>
<evidence type="ECO:0000256" key="1">
    <source>
        <dbReference type="SAM" id="MobiDB-lite"/>
    </source>
</evidence>
<gene>
    <name evidence="2" type="ORF">JV551A3_V1_980058</name>
</gene>
<dbReference type="EMBL" id="OPYN01000098">
    <property type="protein sequence ID" value="SPO60646.1"/>
    <property type="molecule type" value="Genomic_DNA"/>
</dbReference>